<name>A0A6J1BEH6_9ROSI</name>
<evidence type="ECO:0000313" key="5">
    <source>
        <dbReference type="RefSeq" id="XP_021296744.1"/>
    </source>
</evidence>
<organism evidence="4 5">
    <name type="scientific">Herrania umbratica</name>
    <dbReference type="NCBI Taxonomy" id="108875"/>
    <lineage>
        <taxon>Eukaryota</taxon>
        <taxon>Viridiplantae</taxon>
        <taxon>Streptophyta</taxon>
        <taxon>Embryophyta</taxon>
        <taxon>Tracheophyta</taxon>
        <taxon>Spermatophyta</taxon>
        <taxon>Magnoliopsida</taxon>
        <taxon>eudicotyledons</taxon>
        <taxon>Gunneridae</taxon>
        <taxon>Pentapetalae</taxon>
        <taxon>rosids</taxon>
        <taxon>malvids</taxon>
        <taxon>Malvales</taxon>
        <taxon>Malvaceae</taxon>
        <taxon>Byttnerioideae</taxon>
        <taxon>Herrania</taxon>
    </lineage>
</organism>
<dbReference type="GeneID" id="110425982"/>
<keyword evidence="3" id="KW-0341">Growth regulation</keyword>
<dbReference type="GO" id="GO:0009733">
    <property type="term" value="P:response to auxin"/>
    <property type="evidence" value="ECO:0007669"/>
    <property type="project" value="InterPro"/>
</dbReference>
<dbReference type="Pfam" id="PF02519">
    <property type="entry name" value="Auxin_inducible"/>
    <property type="match status" value="1"/>
</dbReference>
<proteinExistence type="inferred from homology"/>
<protein>
    <submittedName>
        <fullName evidence="5">Auxin-induced protein 15A-like</fullName>
    </submittedName>
</protein>
<reference evidence="5" key="1">
    <citation type="submission" date="2025-08" db="UniProtKB">
        <authorList>
            <consortium name="RefSeq"/>
        </authorList>
    </citation>
    <scope>IDENTIFICATION</scope>
    <source>
        <tissue evidence="5">Leaf</tissue>
    </source>
</reference>
<keyword evidence="4" id="KW-1185">Reference proteome</keyword>
<keyword evidence="2" id="KW-0217">Developmental protein</keyword>
<accession>A0A6J1BEH6</accession>
<evidence type="ECO:0000313" key="4">
    <source>
        <dbReference type="Proteomes" id="UP000504621"/>
    </source>
</evidence>
<evidence type="ECO:0000256" key="2">
    <source>
        <dbReference type="ARBA" id="ARBA00022473"/>
    </source>
</evidence>
<gene>
    <name evidence="5" type="primary">LOC110425982</name>
</gene>
<dbReference type="RefSeq" id="XP_021296744.1">
    <property type="nucleotide sequence ID" value="XM_021441069.1"/>
</dbReference>
<dbReference type="OrthoDB" id="1930622at2759"/>
<evidence type="ECO:0000256" key="3">
    <source>
        <dbReference type="ARBA" id="ARBA00022604"/>
    </source>
</evidence>
<dbReference type="AlphaFoldDB" id="A0A6J1BEH6"/>
<dbReference type="PANTHER" id="PTHR31374:SF16">
    <property type="entry name" value="AUXIN-RESPONSIVE FAMILY PROTEIN"/>
    <property type="match status" value="1"/>
</dbReference>
<dbReference type="PANTHER" id="PTHR31374">
    <property type="entry name" value="AUXIN-INDUCED PROTEIN-LIKE-RELATED"/>
    <property type="match status" value="1"/>
</dbReference>
<sequence>MSMAKLRASGVQIVAEKLLVCGDRSGSSVKDVKGGHFAVFAVENDKTKRFVVPLSYLNHPGFLVLLEQAAEEFGFVQKGALRVPCQWSEMERLLAKNARRI</sequence>
<dbReference type="Proteomes" id="UP000504621">
    <property type="component" value="Unplaced"/>
</dbReference>
<dbReference type="InterPro" id="IPR003676">
    <property type="entry name" value="SAUR_fam"/>
</dbReference>
<comment type="similarity">
    <text evidence="1">Belongs to the ARG7 family.</text>
</comment>
<evidence type="ECO:0000256" key="1">
    <source>
        <dbReference type="ARBA" id="ARBA00006974"/>
    </source>
</evidence>